<dbReference type="EMBL" id="CP121195">
    <property type="protein sequence ID" value="XBH13750.1"/>
    <property type="molecule type" value="Genomic_DNA"/>
</dbReference>
<sequence>MHDTSDQVGIKDIARALKVSIGTVDRALHNRSGVSEHTKARVLQRAAELGYRPNLAAQALKLNRRISIAAVLPKEISYFFDPLRAGIRTAAAAPISTQVSLEFHEYPRAGVGEEEAFAHAVQRHYDGIIFLPGNMRRFDPIIRKLTRAGTAMMCVSSDAPNSDRIGSIAAHSYVSGSMAAELLALRLGKRGNVAVFSGELSMMDHAEKLRGFAATLAVQAPHLSLLPALESHERPKDAYRQARQLMQARNRPEGLYLSTANSMPVLQALDELGMLGKVSIVTTDLYHELVPLIELGKVLATLHQRPFTQGKLAFEQLLAYLLRDDKRQPFIRLAPHIVFRSNLSLFSGDIPERQEDIESELRPRREG</sequence>
<dbReference type="EMBL" id="CP121194">
    <property type="protein sequence ID" value="XBH10313.1"/>
    <property type="molecule type" value="Genomic_DNA"/>
</dbReference>
<dbReference type="CDD" id="cd06307">
    <property type="entry name" value="PBP1_sugar_binding"/>
    <property type="match status" value="1"/>
</dbReference>
<dbReference type="SMART" id="SM00354">
    <property type="entry name" value="HTH_LACI"/>
    <property type="match status" value="1"/>
</dbReference>
<accession>A0AAU7D849</accession>
<name>A0AAU7D849_9BACT</name>
<dbReference type="CDD" id="cd01392">
    <property type="entry name" value="HTH_LacI"/>
    <property type="match status" value="1"/>
</dbReference>
<gene>
    <name evidence="5" type="ORF">P4G45_00910</name>
    <name evidence="6" type="ORF">P8936_00915</name>
</gene>
<dbReference type="PROSITE" id="PS50932">
    <property type="entry name" value="HTH_LACI_2"/>
    <property type="match status" value="1"/>
</dbReference>
<evidence type="ECO:0000313" key="5">
    <source>
        <dbReference type="EMBL" id="XBH10313.1"/>
    </source>
</evidence>
<feature type="domain" description="HTH lacI-type" evidence="4">
    <location>
        <begin position="8"/>
        <end position="62"/>
    </location>
</feature>
<dbReference type="Gene3D" id="1.10.260.40">
    <property type="entry name" value="lambda repressor-like DNA-binding domains"/>
    <property type="match status" value="1"/>
</dbReference>
<dbReference type="InterPro" id="IPR028082">
    <property type="entry name" value="Peripla_BP_I"/>
</dbReference>
<evidence type="ECO:0000259" key="4">
    <source>
        <dbReference type="PROSITE" id="PS50932"/>
    </source>
</evidence>
<dbReference type="InterPro" id="IPR000843">
    <property type="entry name" value="HTH_LacI"/>
</dbReference>
<dbReference type="SUPFAM" id="SSF53822">
    <property type="entry name" value="Periplasmic binding protein-like I"/>
    <property type="match status" value="1"/>
</dbReference>
<dbReference type="InterPro" id="IPR010982">
    <property type="entry name" value="Lambda_DNA-bd_dom_sf"/>
</dbReference>
<dbReference type="SUPFAM" id="SSF47413">
    <property type="entry name" value="lambda repressor-like DNA-binding domains"/>
    <property type="match status" value="1"/>
</dbReference>
<protein>
    <submittedName>
        <fullName evidence="6">LacI family DNA-binding transcriptional regulator</fullName>
    </submittedName>
</protein>
<evidence type="ECO:0000256" key="2">
    <source>
        <dbReference type="ARBA" id="ARBA00023125"/>
    </source>
</evidence>
<dbReference type="GO" id="GO:0003700">
    <property type="term" value="F:DNA-binding transcription factor activity"/>
    <property type="evidence" value="ECO:0007669"/>
    <property type="project" value="TreeGrafter"/>
</dbReference>
<dbReference type="Pfam" id="PF13407">
    <property type="entry name" value="Peripla_BP_4"/>
    <property type="match status" value="1"/>
</dbReference>
<proteinExistence type="predicted"/>
<dbReference type="Pfam" id="PF00356">
    <property type="entry name" value="LacI"/>
    <property type="match status" value="1"/>
</dbReference>
<dbReference type="KEGG" id="epl:P4G45_00910"/>
<dbReference type="AlphaFoldDB" id="A0AAU7D849"/>
<keyword evidence="2 6" id="KW-0238">DNA-binding</keyword>
<dbReference type="Gene3D" id="3.40.50.2300">
    <property type="match status" value="2"/>
</dbReference>
<dbReference type="InterPro" id="IPR025997">
    <property type="entry name" value="SBP_2_dom"/>
</dbReference>
<reference evidence="6" key="1">
    <citation type="submission" date="2023-03" db="EMBL/GenBank/DDBJ databases">
        <title>Edaphobacter sp.</title>
        <authorList>
            <person name="Huber K.J."/>
            <person name="Papendorf J."/>
            <person name="Pilke C."/>
            <person name="Bunk B."/>
            <person name="Sproeer C."/>
            <person name="Pester M."/>
        </authorList>
    </citation>
    <scope>NUCLEOTIDE SEQUENCE</scope>
    <source>
        <strain evidence="5">DSM 109919</strain>
        <strain evidence="6">DSM 109920</strain>
    </source>
</reference>
<accession>A0AAU7CXT6</accession>
<evidence type="ECO:0000256" key="1">
    <source>
        <dbReference type="ARBA" id="ARBA00023015"/>
    </source>
</evidence>
<evidence type="ECO:0000256" key="3">
    <source>
        <dbReference type="ARBA" id="ARBA00023163"/>
    </source>
</evidence>
<keyword evidence="1" id="KW-0805">Transcription regulation</keyword>
<dbReference type="PANTHER" id="PTHR30146:SF152">
    <property type="entry name" value="TRANSCRIPTIONAL REGULATORY PROTEIN"/>
    <property type="match status" value="1"/>
</dbReference>
<dbReference type="RefSeq" id="WP_348267819.1">
    <property type="nucleotide sequence ID" value="NZ_CP121194.1"/>
</dbReference>
<dbReference type="GO" id="GO:0000976">
    <property type="term" value="F:transcription cis-regulatory region binding"/>
    <property type="evidence" value="ECO:0007669"/>
    <property type="project" value="TreeGrafter"/>
</dbReference>
<keyword evidence="3" id="KW-0804">Transcription</keyword>
<dbReference type="PANTHER" id="PTHR30146">
    <property type="entry name" value="LACI-RELATED TRANSCRIPTIONAL REPRESSOR"/>
    <property type="match status" value="1"/>
</dbReference>
<organism evidence="6">
    <name type="scientific">Edaphobacter paludis</name>
    <dbReference type="NCBI Taxonomy" id="3035702"/>
    <lineage>
        <taxon>Bacteria</taxon>
        <taxon>Pseudomonadati</taxon>
        <taxon>Acidobacteriota</taxon>
        <taxon>Terriglobia</taxon>
        <taxon>Terriglobales</taxon>
        <taxon>Acidobacteriaceae</taxon>
        <taxon>Edaphobacter</taxon>
    </lineage>
</organism>
<evidence type="ECO:0000313" key="6">
    <source>
        <dbReference type="EMBL" id="XBH13750.1"/>
    </source>
</evidence>